<evidence type="ECO:0000313" key="3">
    <source>
        <dbReference type="Proteomes" id="UP000237000"/>
    </source>
</evidence>
<dbReference type="InParanoid" id="A0A2P5FBV4"/>
<sequence length="115" mass="12890">MNEEVGKLIGLQIGTDVVVDTTTIRGGWGRYLRIDHTIRAYTTMMEQKDNGLGVVMNYGPWLRASTVSTLPSCGNARPAELLIPFRGNVRDDEHSIPVEGSRHPNDHHLTRHNRT</sequence>
<organism evidence="2 3">
    <name type="scientific">Trema orientale</name>
    <name type="common">Charcoal tree</name>
    <name type="synonym">Celtis orientalis</name>
    <dbReference type="NCBI Taxonomy" id="63057"/>
    <lineage>
        <taxon>Eukaryota</taxon>
        <taxon>Viridiplantae</taxon>
        <taxon>Streptophyta</taxon>
        <taxon>Embryophyta</taxon>
        <taxon>Tracheophyta</taxon>
        <taxon>Spermatophyta</taxon>
        <taxon>Magnoliopsida</taxon>
        <taxon>eudicotyledons</taxon>
        <taxon>Gunneridae</taxon>
        <taxon>Pentapetalae</taxon>
        <taxon>rosids</taxon>
        <taxon>fabids</taxon>
        <taxon>Rosales</taxon>
        <taxon>Cannabaceae</taxon>
        <taxon>Trema</taxon>
    </lineage>
</organism>
<evidence type="ECO:0000313" key="2">
    <source>
        <dbReference type="EMBL" id="PON95263.1"/>
    </source>
</evidence>
<feature type="region of interest" description="Disordered" evidence="1">
    <location>
        <begin position="92"/>
        <end position="115"/>
    </location>
</feature>
<protein>
    <submittedName>
        <fullName evidence="2">Uncharacterized protein</fullName>
    </submittedName>
</protein>
<feature type="compositionally biased region" description="Basic and acidic residues" evidence="1">
    <location>
        <begin position="92"/>
        <end position="108"/>
    </location>
</feature>
<evidence type="ECO:0000256" key="1">
    <source>
        <dbReference type="SAM" id="MobiDB-lite"/>
    </source>
</evidence>
<dbReference type="AlphaFoldDB" id="A0A2P5FBV4"/>
<accession>A0A2P5FBV4</accession>
<name>A0A2P5FBV4_TREOI</name>
<proteinExistence type="predicted"/>
<dbReference type="Proteomes" id="UP000237000">
    <property type="component" value="Unassembled WGS sequence"/>
</dbReference>
<comment type="caution">
    <text evidence="2">The sequence shown here is derived from an EMBL/GenBank/DDBJ whole genome shotgun (WGS) entry which is preliminary data.</text>
</comment>
<dbReference type="EMBL" id="JXTC01000045">
    <property type="protein sequence ID" value="PON95263.1"/>
    <property type="molecule type" value="Genomic_DNA"/>
</dbReference>
<gene>
    <name evidence="2" type="ORF">TorRG33x02_087850</name>
</gene>
<reference evidence="3" key="1">
    <citation type="submission" date="2016-06" db="EMBL/GenBank/DDBJ databases">
        <title>Parallel loss of symbiosis genes in relatives of nitrogen-fixing non-legume Parasponia.</title>
        <authorList>
            <person name="Van Velzen R."/>
            <person name="Holmer R."/>
            <person name="Bu F."/>
            <person name="Rutten L."/>
            <person name="Van Zeijl A."/>
            <person name="Liu W."/>
            <person name="Santuari L."/>
            <person name="Cao Q."/>
            <person name="Sharma T."/>
            <person name="Shen D."/>
            <person name="Roswanjaya Y."/>
            <person name="Wardhani T."/>
            <person name="Kalhor M.S."/>
            <person name="Jansen J."/>
            <person name="Van den Hoogen J."/>
            <person name="Gungor B."/>
            <person name="Hartog M."/>
            <person name="Hontelez J."/>
            <person name="Verver J."/>
            <person name="Yang W.-C."/>
            <person name="Schijlen E."/>
            <person name="Repin R."/>
            <person name="Schilthuizen M."/>
            <person name="Schranz E."/>
            <person name="Heidstra R."/>
            <person name="Miyata K."/>
            <person name="Fedorova E."/>
            <person name="Kohlen W."/>
            <person name="Bisseling T."/>
            <person name="Smit S."/>
            <person name="Geurts R."/>
        </authorList>
    </citation>
    <scope>NUCLEOTIDE SEQUENCE [LARGE SCALE GENOMIC DNA]</scope>
    <source>
        <strain evidence="3">cv. RG33-2</strain>
    </source>
</reference>
<keyword evidence="3" id="KW-1185">Reference proteome</keyword>